<dbReference type="Proteomes" id="UP000324376">
    <property type="component" value="Unassembled WGS sequence"/>
</dbReference>
<dbReference type="PANTHER" id="PTHR47623:SF1">
    <property type="entry name" value="OS09G0287300 PROTEIN"/>
    <property type="match status" value="1"/>
</dbReference>
<keyword evidence="3" id="KW-1185">Reference proteome</keyword>
<dbReference type="Gene3D" id="3.40.50.1240">
    <property type="entry name" value="Phosphoglycerate mutase-like"/>
    <property type="match status" value="1"/>
</dbReference>
<gene>
    <name evidence="2" type="ORF">BD809_103138</name>
</gene>
<evidence type="ECO:0000256" key="1">
    <source>
        <dbReference type="PIRSR" id="PIRSR613078-2"/>
    </source>
</evidence>
<organism evidence="2 3">
    <name type="scientific">Aquimarina intermedia</name>
    <dbReference type="NCBI Taxonomy" id="350814"/>
    <lineage>
        <taxon>Bacteria</taxon>
        <taxon>Pseudomonadati</taxon>
        <taxon>Bacteroidota</taxon>
        <taxon>Flavobacteriia</taxon>
        <taxon>Flavobacteriales</taxon>
        <taxon>Flavobacteriaceae</taxon>
        <taxon>Aquimarina</taxon>
    </lineage>
</organism>
<dbReference type="SMART" id="SM00855">
    <property type="entry name" value="PGAM"/>
    <property type="match status" value="1"/>
</dbReference>
<dbReference type="SUPFAM" id="SSF53254">
    <property type="entry name" value="Phosphoglycerate mutase-like"/>
    <property type="match status" value="1"/>
</dbReference>
<proteinExistence type="predicted"/>
<dbReference type="PANTHER" id="PTHR47623">
    <property type="entry name" value="OS09G0287300 PROTEIN"/>
    <property type="match status" value="1"/>
</dbReference>
<evidence type="ECO:0000313" key="3">
    <source>
        <dbReference type="Proteomes" id="UP000324376"/>
    </source>
</evidence>
<dbReference type="EMBL" id="VNHU01000003">
    <property type="protein sequence ID" value="TYP75076.1"/>
    <property type="molecule type" value="Genomic_DNA"/>
</dbReference>
<dbReference type="AlphaFoldDB" id="A0A5S5C9N2"/>
<protein>
    <submittedName>
        <fullName evidence="2">Phosphohistidine phosphatase</fullName>
    </submittedName>
</protein>
<name>A0A5S5C9N2_9FLAO</name>
<reference evidence="2 3" key="1">
    <citation type="submission" date="2019-07" db="EMBL/GenBank/DDBJ databases">
        <title>Genomic Encyclopedia of Archaeal and Bacterial Type Strains, Phase II (KMG-II): from individual species to whole genera.</title>
        <authorList>
            <person name="Goeker M."/>
        </authorList>
    </citation>
    <scope>NUCLEOTIDE SEQUENCE [LARGE SCALE GENOMIC DNA]</scope>
    <source>
        <strain evidence="2 3">DSM 17527</strain>
    </source>
</reference>
<comment type="caution">
    <text evidence="2">The sequence shown here is derived from an EMBL/GenBank/DDBJ whole genome shotgun (WGS) entry which is preliminary data.</text>
</comment>
<evidence type="ECO:0000313" key="2">
    <source>
        <dbReference type="EMBL" id="TYP75076.1"/>
    </source>
</evidence>
<dbReference type="InterPro" id="IPR029033">
    <property type="entry name" value="His_PPase_superfam"/>
</dbReference>
<accession>A0A5S5C9N2</accession>
<dbReference type="Pfam" id="PF00300">
    <property type="entry name" value="His_Phos_1"/>
    <property type="match status" value="1"/>
</dbReference>
<dbReference type="OrthoDB" id="9810154at2"/>
<dbReference type="InterPro" id="IPR013078">
    <property type="entry name" value="His_Pase_superF_clade-1"/>
</dbReference>
<dbReference type="CDD" id="cd07067">
    <property type="entry name" value="HP_PGM_like"/>
    <property type="match status" value="1"/>
</dbReference>
<feature type="binding site" evidence="1">
    <location>
        <position position="57"/>
    </location>
    <ligand>
        <name>substrate</name>
    </ligand>
</feature>
<dbReference type="RefSeq" id="WP_148782079.1">
    <property type="nucleotide sequence ID" value="NZ_VNHU01000003.1"/>
</dbReference>
<sequence length="161" mass="18185">MKKLILIRHAKSSWKFDVTDHQRPLKKRGKNDAKLIGKRLRKLGITADKIICSDAKRTQMTASIILDELEMKNTDFSLDHALYDFEGTHVFESIRATNVEIDTLMVFGHNYALTALANTLGDQVIDNIPTAGVVIIEFANKRWSSISVGKTSLTLFPKELR</sequence>